<feature type="domain" description="CAAX prenyl protease 2/Lysostaphin resistance protein A-like" evidence="2">
    <location>
        <begin position="12"/>
        <end position="89"/>
    </location>
</feature>
<feature type="transmembrane region" description="Helical" evidence="1">
    <location>
        <begin position="56"/>
        <end position="74"/>
    </location>
</feature>
<keyword evidence="1" id="KW-1133">Transmembrane helix</keyword>
<reference evidence="3 4" key="1">
    <citation type="submission" date="2016-02" db="EMBL/GenBank/DDBJ databases">
        <title>Comparison of Clostridium stercorarium subspecies using comparative genomics and transcriptomics.</title>
        <authorList>
            <person name="Schellenberg J."/>
            <person name="Thallinger G."/>
            <person name="Levin D.B."/>
            <person name="Zhang X."/>
            <person name="Alvare G."/>
            <person name="Fristensky B."/>
            <person name="Sparling R."/>
        </authorList>
    </citation>
    <scope>NUCLEOTIDE SEQUENCE [LARGE SCALE GENOMIC DNA]</scope>
    <source>
        <strain evidence="3 4">DSM 2910</strain>
    </source>
</reference>
<gene>
    <name evidence="3" type="ORF">CSTERTH_09335</name>
</gene>
<evidence type="ECO:0000259" key="2">
    <source>
        <dbReference type="Pfam" id="PF02517"/>
    </source>
</evidence>
<dbReference type="GO" id="GO:0006508">
    <property type="term" value="P:proteolysis"/>
    <property type="evidence" value="ECO:0007669"/>
    <property type="project" value="UniProtKB-KW"/>
</dbReference>
<keyword evidence="3" id="KW-0645">Protease</keyword>
<sequence length="102" mass="11736">MEIPQRLMMQSFVYGMLKISGVSWLDLYTVIVTGFIWCLCIVIQTILFKEKFDDDMIYDILASMVFSLGIGYVYQKTGLIIISMIAHFCERVLSCVIFSKKA</sequence>
<evidence type="ECO:0000256" key="1">
    <source>
        <dbReference type="SAM" id="Phobius"/>
    </source>
</evidence>
<dbReference type="EMBL" id="CP014672">
    <property type="protein sequence ID" value="ANW99213.1"/>
    <property type="molecule type" value="Genomic_DNA"/>
</dbReference>
<proteinExistence type="predicted"/>
<keyword evidence="3" id="KW-0378">Hydrolase</keyword>
<evidence type="ECO:0000313" key="3">
    <source>
        <dbReference type="EMBL" id="ANW99213.1"/>
    </source>
</evidence>
<dbReference type="Pfam" id="PF02517">
    <property type="entry name" value="Rce1-like"/>
    <property type="match status" value="1"/>
</dbReference>
<dbReference type="GO" id="GO:0080120">
    <property type="term" value="P:CAAX-box protein maturation"/>
    <property type="evidence" value="ECO:0007669"/>
    <property type="project" value="UniProtKB-ARBA"/>
</dbReference>
<keyword evidence="1" id="KW-0472">Membrane</keyword>
<evidence type="ECO:0000313" key="4">
    <source>
        <dbReference type="Proteomes" id="UP000092971"/>
    </source>
</evidence>
<dbReference type="GO" id="GO:0004175">
    <property type="term" value="F:endopeptidase activity"/>
    <property type="evidence" value="ECO:0007669"/>
    <property type="project" value="UniProtKB-ARBA"/>
</dbReference>
<organism evidence="3 4">
    <name type="scientific">Thermoclostridium stercorarium subsp. thermolacticum DSM 2910</name>
    <dbReference type="NCBI Taxonomy" id="1121336"/>
    <lineage>
        <taxon>Bacteria</taxon>
        <taxon>Bacillati</taxon>
        <taxon>Bacillota</taxon>
        <taxon>Clostridia</taxon>
        <taxon>Eubacteriales</taxon>
        <taxon>Oscillospiraceae</taxon>
        <taxon>Thermoclostridium</taxon>
    </lineage>
</organism>
<dbReference type="Proteomes" id="UP000092971">
    <property type="component" value="Chromosome"/>
</dbReference>
<dbReference type="AlphaFoldDB" id="A0A1B1YEP9"/>
<dbReference type="InterPro" id="IPR003675">
    <property type="entry name" value="Rce1/LyrA-like_dom"/>
</dbReference>
<dbReference type="OrthoDB" id="2087123at2"/>
<protein>
    <submittedName>
        <fullName evidence="3">CAAX protease</fullName>
    </submittedName>
</protein>
<accession>A0A1B1YEP9</accession>
<name>A0A1B1YEP9_THEST</name>
<feature type="transmembrane region" description="Helical" evidence="1">
    <location>
        <begin position="27"/>
        <end position="47"/>
    </location>
</feature>
<keyword evidence="1" id="KW-0812">Transmembrane</keyword>